<dbReference type="AlphaFoldDB" id="A0A9X1SIC3"/>
<feature type="transmembrane region" description="Helical" evidence="1">
    <location>
        <begin position="69"/>
        <end position="88"/>
    </location>
</feature>
<dbReference type="RefSeq" id="WP_230216769.1">
    <property type="nucleotide sequence ID" value="NZ_JAJKFT010000004.1"/>
</dbReference>
<comment type="caution">
    <text evidence="2">The sequence shown here is derived from an EMBL/GenBank/DDBJ whole genome shotgun (WGS) entry which is preliminary data.</text>
</comment>
<evidence type="ECO:0000256" key="1">
    <source>
        <dbReference type="SAM" id="Phobius"/>
    </source>
</evidence>
<organism evidence="2 3">
    <name type="scientific">Blastopirellula sediminis</name>
    <dbReference type="NCBI Taxonomy" id="2894196"/>
    <lineage>
        <taxon>Bacteria</taxon>
        <taxon>Pseudomonadati</taxon>
        <taxon>Planctomycetota</taxon>
        <taxon>Planctomycetia</taxon>
        <taxon>Pirellulales</taxon>
        <taxon>Pirellulaceae</taxon>
        <taxon>Blastopirellula</taxon>
    </lineage>
</organism>
<accession>A0A9X1SIC3</accession>
<gene>
    <name evidence="2" type="ORF">LOC68_06020</name>
</gene>
<protein>
    <submittedName>
        <fullName evidence="2">Uncharacterized protein</fullName>
    </submittedName>
</protein>
<sequence length="202" mass="22815">MWIFDTISTCTSSYYRTGDYGSIEVNTTYVPQRNIAVVMFKSIVSLAMLGGVGYWMFTWRILPQDIPSKLAIIVGVELMYVALAFFIVPRPNYDNMGYLGGWINNPWKYSDDYNRGLRDWNVILGPGRFISTTLLDCAAMLGWMTADPTEEERFAKEMGMDLTEDFPATSLSSATRIDLDLMAQEPPAASMTKCKVNRGDFD</sequence>
<feature type="transmembrane region" description="Helical" evidence="1">
    <location>
        <begin position="35"/>
        <end position="57"/>
    </location>
</feature>
<keyword evidence="1" id="KW-0472">Membrane</keyword>
<dbReference type="EMBL" id="JAJKFT010000004">
    <property type="protein sequence ID" value="MCC9627944.1"/>
    <property type="molecule type" value="Genomic_DNA"/>
</dbReference>
<keyword evidence="3" id="KW-1185">Reference proteome</keyword>
<evidence type="ECO:0000313" key="2">
    <source>
        <dbReference type="EMBL" id="MCC9627944.1"/>
    </source>
</evidence>
<keyword evidence="1" id="KW-1133">Transmembrane helix</keyword>
<keyword evidence="1" id="KW-0812">Transmembrane</keyword>
<proteinExistence type="predicted"/>
<reference evidence="2" key="1">
    <citation type="submission" date="2021-11" db="EMBL/GenBank/DDBJ databases">
        <title>Genome sequence.</title>
        <authorList>
            <person name="Sun Q."/>
        </authorList>
    </citation>
    <scope>NUCLEOTIDE SEQUENCE</scope>
    <source>
        <strain evidence="2">JC732</strain>
    </source>
</reference>
<evidence type="ECO:0000313" key="3">
    <source>
        <dbReference type="Proteomes" id="UP001139103"/>
    </source>
</evidence>
<dbReference type="Proteomes" id="UP001139103">
    <property type="component" value="Unassembled WGS sequence"/>
</dbReference>
<name>A0A9X1SIC3_9BACT</name>